<comment type="caution">
    <text evidence="2">The sequence shown here is derived from an EMBL/GenBank/DDBJ whole genome shotgun (WGS) entry which is preliminary data.</text>
</comment>
<feature type="signal peptide" evidence="1">
    <location>
        <begin position="1"/>
        <end position="37"/>
    </location>
</feature>
<organism evidence="2 3">
    <name type="scientific">Rubrivivax rivuli</name>
    <dbReference type="NCBI Taxonomy" id="1862385"/>
    <lineage>
        <taxon>Bacteria</taxon>
        <taxon>Pseudomonadati</taxon>
        <taxon>Pseudomonadota</taxon>
        <taxon>Betaproteobacteria</taxon>
        <taxon>Burkholderiales</taxon>
        <taxon>Sphaerotilaceae</taxon>
        <taxon>Rubrivivax</taxon>
    </lineage>
</organism>
<dbReference type="Proteomes" id="UP000285575">
    <property type="component" value="Unassembled WGS sequence"/>
</dbReference>
<gene>
    <name evidence="2" type="ORF">EOE66_14055</name>
</gene>
<keyword evidence="3" id="KW-1185">Reference proteome</keyword>
<evidence type="ECO:0000256" key="1">
    <source>
        <dbReference type="SAM" id="SignalP"/>
    </source>
</evidence>
<feature type="chain" id="PRO_5019460369" description="ABC transporter substrate-binding protein" evidence="1">
    <location>
        <begin position="38"/>
        <end position="301"/>
    </location>
</feature>
<dbReference type="EMBL" id="SACR01000004">
    <property type="protein sequence ID" value="RVU45261.1"/>
    <property type="molecule type" value="Genomic_DNA"/>
</dbReference>
<evidence type="ECO:0000313" key="2">
    <source>
        <dbReference type="EMBL" id="RVU45261.1"/>
    </source>
</evidence>
<dbReference type="SUPFAM" id="SSF53850">
    <property type="entry name" value="Periplasmic binding protein-like II"/>
    <property type="match status" value="1"/>
</dbReference>
<dbReference type="RefSeq" id="WP_128229360.1">
    <property type="nucleotide sequence ID" value="NZ_SACR01000004.1"/>
</dbReference>
<accession>A0A437RET9</accession>
<dbReference type="AlphaFoldDB" id="A0A437RET9"/>
<keyword evidence="1" id="KW-0732">Signal</keyword>
<evidence type="ECO:0008006" key="4">
    <source>
        <dbReference type="Google" id="ProtNLM"/>
    </source>
</evidence>
<dbReference type="Pfam" id="PF12974">
    <property type="entry name" value="Phosphonate-bd"/>
    <property type="match status" value="1"/>
</dbReference>
<reference evidence="2 3" key="1">
    <citation type="submission" date="2019-01" db="EMBL/GenBank/DDBJ databases">
        <authorList>
            <person name="Chen W.-M."/>
        </authorList>
    </citation>
    <scope>NUCLEOTIDE SEQUENCE [LARGE SCALE GENOMIC DNA]</scope>
    <source>
        <strain evidence="2 3">KYPY4</strain>
    </source>
</reference>
<dbReference type="OrthoDB" id="5468457at2"/>
<evidence type="ECO:0000313" key="3">
    <source>
        <dbReference type="Proteomes" id="UP000285575"/>
    </source>
</evidence>
<protein>
    <recommendedName>
        <fullName evidence="4">ABC transporter substrate-binding protein</fullName>
    </recommendedName>
</protein>
<proteinExistence type="predicted"/>
<name>A0A437RET9_9BURK</name>
<sequence>MNPTRHPGLCTRRLCLQRWSLASAAAGLALSTPWAVAQGAKRLKVGLTPFLSPRQLMGTFEPLRLHLAARLQREVEFYTAPSFERMLDNARAPDQPFTLMPVHLALMAIEDWGFTLVARSTAESTLALWQPPEMAAPWPADAAPAAVLQALRGRRIGLSGALTLAALAVERWREERGLVSAVELRPHANLSGAVLAVRRGDVDFVGAPDTALRDSLPPGSPDFRRFLTLGRLEAPAFVASPAAAPADVAALRAALLAFGGAGTSFASAQYAAGTAADLSPWRSYATRARQLLATAAETRPR</sequence>